<gene>
    <name evidence="5" type="ORF">QN277_024399</name>
</gene>
<dbReference type="Proteomes" id="UP001293593">
    <property type="component" value="Unassembled WGS sequence"/>
</dbReference>
<accession>A0AAE1JEP5</accession>
<feature type="signal peptide" evidence="3">
    <location>
        <begin position="1"/>
        <end position="22"/>
    </location>
</feature>
<evidence type="ECO:0000313" key="6">
    <source>
        <dbReference type="Proteomes" id="UP001293593"/>
    </source>
</evidence>
<evidence type="ECO:0000256" key="2">
    <source>
        <dbReference type="ARBA" id="ARBA00022737"/>
    </source>
</evidence>
<evidence type="ECO:0000259" key="4">
    <source>
        <dbReference type="Pfam" id="PF08263"/>
    </source>
</evidence>
<evidence type="ECO:0000256" key="3">
    <source>
        <dbReference type="SAM" id="SignalP"/>
    </source>
</evidence>
<name>A0AAE1JEP5_9FABA</name>
<sequence>MTKMEVRTLWGLVVSFMVLVQTLEIKCCVIQEREALLNIKTYFLTNYNDPVVEKRLSSWVSDDPNSDCCRWNRVTCHPSSARVSKLSLQALNVISSTYDPANVSLDFSLFQNFKEVTSLNFSHGGFQSLKNTAGSCHFWISKC</sequence>
<keyword evidence="3" id="KW-0732">Signal</keyword>
<dbReference type="PANTHER" id="PTHR48065:SF75">
    <property type="entry name" value="LEUCINE-RICH REPEAT-CONTAINING N-TERMINAL PLANT-TYPE DOMAIN-CONTAINING PROTEIN"/>
    <property type="match status" value="1"/>
</dbReference>
<keyword evidence="6" id="KW-1185">Reference proteome</keyword>
<dbReference type="EMBL" id="JAWXYG010000007">
    <property type="protein sequence ID" value="KAK4267646.1"/>
    <property type="molecule type" value="Genomic_DNA"/>
</dbReference>
<keyword evidence="1" id="KW-0433">Leucine-rich repeat</keyword>
<feature type="domain" description="Leucine-rich repeat-containing N-terminal plant-type" evidence="4">
    <location>
        <begin position="31"/>
        <end position="76"/>
    </location>
</feature>
<organism evidence="5 6">
    <name type="scientific">Acacia crassicarpa</name>
    <name type="common">northern wattle</name>
    <dbReference type="NCBI Taxonomy" id="499986"/>
    <lineage>
        <taxon>Eukaryota</taxon>
        <taxon>Viridiplantae</taxon>
        <taxon>Streptophyta</taxon>
        <taxon>Embryophyta</taxon>
        <taxon>Tracheophyta</taxon>
        <taxon>Spermatophyta</taxon>
        <taxon>Magnoliopsida</taxon>
        <taxon>eudicotyledons</taxon>
        <taxon>Gunneridae</taxon>
        <taxon>Pentapetalae</taxon>
        <taxon>rosids</taxon>
        <taxon>fabids</taxon>
        <taxon>Fabales</taxon>
        <taxon>Fabaceae</taxon>
        <taxon>Caesalpinioideae</taxon>
        <taxon>mimosoid clade</taxon>
        <taxon>Acacieae</taxon>
        <taxon>Acacia</taxon>
    </lineage>
</organism>
<dbReference type="Gene3D" id="3.80.10.10">
    <property type="entry name" value="Ribonuclease Inhibitor"/>
    <property type="match status" value="1"/>
</dbReference>
<protein>
    <recommendedName>
        <fullName evidence="4">Leucine-rich repeat-containing N-terminal plant-type domain-containing protein</fullName>
    </recommendedName>
</protein>
<dbReference type="PANTHER" id="PTHR48065">
    <property type="entry name" value="OS10G0469600 PROTEIN"/>
    <property type="match status" value="1"/>
</dbReference>
<evidence type="ECO:0000256" key="1">
    <source>
        <dbReference type="ARBA" id="ARBA00022614"/>
    </source>
</evidence>
<dbReference type="AlphaFoldDB" id="A0AAE1JEP5"/>
<dbReference type="Pfam" id="PF08263">
    <property type="entry name" value="LRRNT_2"/>
    <property type="match status" value="1"/>
</dbReference>
<comment type="caution">
    <text evidence="5">The sequence shown here is derived from an EMBL/GenBank/DDBJ whole genome shotgun (WGS) entry which is preliminary data.</text>
</comment>
<dbReference type="InterPro" id="IPR013210">
    <property type="entry name" value="LRR_N_plant-typ"/>
</dbReference>
<proteinExistence type="predicted"/>
<feature type="chain" id="PRO_5042094541" description="Leucine-rich repeat-containing N-terminal plant-type domain-containing protein" evidence="3">
    <location>
        <begin position="23"/>
        <end position="143"/>
    </location>
</feature>
<evidence type="ECO:0000313" key="5">
    <source>
        <dbReference type="EMBL" id="KAK4267646.1"/>
    </source>
</evidence>
<reference evidence="5" key="1">
    <citation type="submission" date="2023-10" db="EMBL/GenBank/DDBJ databases">
        <title>Chromosome-level genome of the transformable northern wattle, Acacia crassicarpa.</title>
        <authorList>
            <person name="Massaro I."/>
            <person name="Sinha N.R."/>
            <person name="Poethig S."/>
            <person name="Leichty A.R."/>
        </authorList>
    </citation>
    <scope>NUCLEOTIDE SEQUENCE</scope>
    <source>
        <strain evidence="5">Acra3RX</strain>
        <tissue evidence="5">Leaf</tissue>
    </source>
</reference>
<dbReference type="InterPro" id="IPR032675">
    <property type="entry name" value="LRR_dom_sf"/>
</dbReference>
<keyword evidence="2" id="KW-0677">Repeat</keyword>